<dbReference type="PROSITE" id="PS50005">
    <property type="entry name" value="TPR"/>
    <property type="match status" value="1"/>
</dbReference>
<dbReference type="InterPro" id="IPR019734">
    <property type="entry name" value="TPR_rpt"/>
</dbReference>
<protein>
    <submittedName>
        <fullName evidence="4">Tetratricopeptide repeat protein</fullName>
    </submittedName>
</protein>
<accession>A0A8J7CLZ1</accession>
<evidence type="ECO:0000313" key="5">
    <source>
        <dbReference type="Proteomes" id="UP000648239"/>
    </source>
</evidence>
<keyword evidence="2 3" id="KW-0802">TPR repeat</keyword>
<keyword evidence="1" id="KW-0677">Repeat</keyword>
<dbReference type="InterPro" id="IPR051685">
    <property type="entry name" value="Ycf3/AcsC/BcsC/TPR_MFPF"/>
</dbReference>
<dbReference type="EMBL" id="JACXWD010000042">
    <property type="protein sequence ID" value="MBD3868758.1"/>
    <property type="molecule type" value="Genomic_DNA"/>
</dbReference>
<gene>
    <name evidence="4" type="ORF">IFK94_11590</name>
</gene>
<sequence>MRLLKEIRNLLGNYHVKSGIYHYYREEYKQAVDFLRKALDTDDNITDSDRRTAGYYLTLTYLESAQRCEDRGEMEDALAEYTQAVQVSPTYPDIRYRFGRALERIKRPAEAVEQYGHAIANHGKYLDAWVAKAFCLLGMGRTKESADAFRDACEIKIETVREPFETGIEQLRKDSIGPARDAFHQAFLFVPDLFEDHYRKALKLLKEEDFEQALTRIEAAIELNPFYPDLYNFRGVTLFELGQLGEAVESFRKGLSINPKYIIPKMNLAFALLHVGDVKEGEALLEEILEADPQEPAALAKLEELRASQIPDKPKTRRAVNRGSHR</sequence>
<dbReference type="PANTHER" id="PTHR44943:SF8">
    <property type="entry name" value="TPR REPEAT-CONTAINING PROTEIN MJ0263"/>
    <property type="match status" value="1"/>
</dbReference>
<proteinExistence type="predicted"/>
<evidence type="ECO:0000256" key="3">
    <source>
        <dbReference type="PROSITE-ProRule" id="PRU00339"/>
    </source>
</evidence>
<comment type="caution">
    <text evidence="4">The sequence shown here is derived from an EMBL/GenBank/DDBJ whole genome shotgun (WGS) entry which is preliminary data.</text>
</comment>
<dbReference type="Gene3D" id="1.25.40.10">
    <property type="entry name" value="Tetratricopeptide repeat domain"/>
    <property type="match status" value="2"/>
</dbReference>
<dbReference type="Pfam" id="PF14559">
    <property type="entry name" value="TPR_19"/>
    <property type="match status" value="1"/>
</dbReference>
<dbReference type="InterPro" id="IPR011990">
    <property type="entry name" value="TPR-like_helical_dom_sf"/>
</dbReference>
<dbReference type="Proteomes" id="UP000648239">
    <property type="component" value="Unassembled WGS sequence"/>
</dbReference>
<reference evidence="4 5" key="1">
    <citation type="submission" date="2020-08" db="EMBL/GenBank/DDBJ databases">
        <title>Acidobacteriota in marine sediments use diverse sulfur dissimilation pathways.</title>
        <authorList>
            <person name="Wasmund K."/>
        </authorList>
    </citation>
    <scope>NUCLEOTIDE SEQUENCE [LARGE SCALE GENOMIC DNA]</scope>
    <source>
        <strain evidence="4">MAG AM4</strain>
    </source>
</reference>
<dbReference type="Pfam" id="PF13414">
    <property type="entry name" value="TPR_11"/>
    <property type="match status" value="1"/>
</dbReference>
<feature type="repeat" description="TPR" evidence="3">
    <location>
        <begin position="228"/>
        <end position="261"/>
    </location>
</feature>
<dbReference type="SUPFAM" id="SSF48452">
    <property type="entry name" value="TPR-like"/>
    <property type="match status" value="1"/>
</dbReference>
<dbReference type="SMART" id="SM00028">
    <property type="entry name" value="TPR"/>
    <property type="match status" value="7"/>
</dbReference>
<dbReference type="AlphaFoldDB" id="A0A8J7CLZ1"/>
<evidence type="ECO:0000256" key="1">
    <source>
        <dbReference type="ARBA" id="ARBA00022737"/>
    </source>
</evidence>
<dbReference type="PANTHER" id="PTHR44943">
    <property type="entry name" value="CELLULOSE SYNTHASE OPERON PROTEIN C"/>
    <property type="match status" value="1"/>
</dbReference>
<evidence type="ECO:0000256" key="2">
    <source>
        <dbReference type="ARBA" id="ARBA00022803"/>
    </source>
</evidence>
<evidence type="ECO:0000313" key="4">
    <source>
        <dbReference type="EMBL" id="MBD3868758.1"/>
    </source>
</evidence>
<name>A0A8J7CLZ1_9BACT</name>
<organism evidence="4 5">
    <name type="scientific">Candidatus Polarisedimenticola svalbardensis</name>
    <dbReference type="NCBI Taxonomy" id="2886004"/>
    <lineage>
        <taxon>Bacteria</taxon>
        <taxon>Pseudomonadati</taxon>
        <taxon>Acidobacteriota</taxon>
        <taxon>Candidatus Polarisedimenticolia</taxon>
        <taxon>Candidatus Polarisedimenticolales</taxon>
        <taxon>Candidatus Polarisedimenticolaceae</taxon>
        <taxon>Candidatus Polarisedimenticola</taxon>
    </lineage>
</organism>